<accession>A0A4Z1BDL2</accession>
<sequence length="113" mass="13333">MNSWFNLFTESCDMNDLSKYVEIYHVKSCSYDESFIDKSISLDDIISIINKDSIDIQNDILEIFVVIKQNNKSDLIVIYNPFELLENSYVYKTIFNINEEMKNQLLINSEQVK</sequence>
<protein>
    <submittedName>
        <fullName evidence="1">Uncharacterized protein</fullName>
    </submittedName>
</protein>
<dbReference type="RefSeq" id="WP_135833909.1">
    <property type="nucleotide sequence ID" value="NZ_SRPE01000001.1"/>
</dbReference>
<dbReference type="AlphaFoldDB" id="A0A4Z1BDL2"/>
<dbReference type="Proteomes" id="UP000297998">
    <property type="component" value="Unassembled WGS sequence"/>
</dbReference>
<name>A0A4Z1BDL2_9FLAO</name>
<reference evidence="1 2" key="1">
    <citation type="submission" date="2019-03" db="EMBL/GenBank/DDBJ databases">
        <title>Empedobacter tilapiae sp. nov., isolated from an intestine of Nile tilapia Oreochromis niloticus.</title>
        <authorList>
            <person name="Kim Y.-O."/>
            <person name="Yoon J.-H."/>
        </authorList>
    </citation>
    <scope>NUCLEOTIDE SEQUENCE [LARGE SCALE GENOMIC DNA]</scope>
    <source>
        <strain evidence="1 2">MRS2</strain>
    </source>
</reference>
<keyword evidence="2" id="KW-1185">Reference proteome</keyword>
<evidence type="ECO:0000313" key="1">
    <source>
        <dbReference type="EMBL" id="TGN30039.1"/>
    </source>
</evidence>
<evidence type="ECO:0000313" key="2">
    <source>
        <dbReference type="Proteomes" id="UP000297998"/>
    </source>
</evidence>
<dbReference type="EMBL" id="SRPE01000001">
    <property type="protein sequence ID" value="TGN30039.1"/>
    <property type="molecule type" value="Genomic_DNA"/>
</dbReference>
<proteinExistence type="predicted"/>
<comment type="caution">
    <text evidence="1">The sequence shown here is derived from an EMBL/GenBank/DDBJ whole genome shotgun (WGS) entry which is preliminary data.</text>
</comment>
<organism evidence="1 2">
    <name type="scientific">Empedobacter tilapiae</name>
    <dbReference type="NCBI Taxonomy" id="2491114"/>
    <lineage>
        <taxon>Bacteria</taxon>
        <taxon>Pseudomonadati</taxon>
        <taxon>Bacteroidota</taxon>
        <taxon>Flavobacteriia</taxon>
        <taxon>Flavobacteriales</taxon>
        <taxon>Weeksellaceae</taxon>
        <taxon>Empedobacter</taxon>
    </lineage>
</organism>
<gene>
    <name evidence="1" type="ORF">E4J94_00240</name>
</gene>